<reference evidence="2 3" key="1">
    <citation type="submission" date="2016-12" db="EMBL/GenBank/DDBJ databases">
        <title>The new phylogeny of genus Mycobacterium.</title>
        <authorList>
            <person name="Tortoli E."/>
            <person name="Trovato A."/>
            <person name="Cirillo D.M."/>
        </authorList>
    </citation>
    <scope>NUCLEOTIDE SEQUENCE [LARGE SCALE GENOMIC DNA]</scope>
    <source>
        <strain evidence="2 3">DSM 45069</strain>
    </source>
</reference>
<keyword evidence="3" id="KW-1185">Reference proteome</keyword>
<dbReference type="EMBL" id="MVHG01000127">
    <property type="protein sequence ID" value="ORA07729.1"/>
    <property type="molecule type" value="Genomic_DNA"/>
</dbReference>
<evidence type="ECO:0000256" key="1">
    <source>
        <dbReference type="SAM" id="SignalP"/>
    </source>
</evidence>
<comment type="caution">
    <text evidence="2">The sequence shown here is derived from an EMBL/GenBank/DDBJ whole genome shotgun (WGS) entry which is preliminary data.</text>
</comment>
<dbReference type="OrthoDB" id="4459650at2"/>
<keyword evidence="1" id="KW-0732">Signal</keyword>
<proteinExistence type="predicted"/>
<accession>A0A1W9Z6E0</accession>
<feature type="signal peptide" evidence="1">
    <location>
        <begin position="1"/>
        <end position="29"/>
    </location>
</feature>
<evidence type="ECO:0008006" key="4">
    <source>
        <dbReference type="Google" id="ProtNLM"/>
    </source>
</evidence>
<gene>
    <name evidence="2" type="ORF">BST14_26585</name>
</gene>
<evidence type="ECO:0000313" key="2">
    <source>
        <dbReference type="EMBL" id="ORA07729.1"/>
    </source>
</evidence>
<dbReference type="RefSeq" id="WP_083067269.1">
    <property type="nucleotide sequence ID" value="NZ_MVHG01000127.1"/>
</dbReference>
<evidence type="ECO:0000313" key="3">
    <source>
        <dbReference type="Proteomes" id="UP000192707"/>
    </source>
</evidence>
<dbReference type="AlphaFoldDB" id="A0A1W9Z6E0"/>
<feature type="chain" id="PRO_5012484634" description="Secreted protein" evidence="1">
    <location>
        <begin position="30"/>
        <end position="168"/>
    </location>
</feature>
<dbReference type="Proteomes" id="UP000192707">
    <property type="component" value="Unassembled WGS sequence"/>
</dbReference>
<name>A0A1W9Z6E0_MYCAI</name>
<sequence length="168" mass="17930">MTSLRLKCVVALSAVPFAISASLTPTAFADNPSWNGKYAITFMVGPKAGTSMAVGDPEVQRTETYGLRSSCTSGKCVATIVSGPPPTNPTVPQPVQFTWDGKSWSQANDFQWDCMMPDTTIQWNPARAEVHYTPQADGTLGGVMHTDILSGACHGTIDMNMTAERVGD</sequence>
<organism evidence="2 3">
    <name type="scientific">Mycobacterium arosiense ATCC BAA-1401 = DSM 45069</name>
    <dbReference type="NCBI Taxonomy" id="1265311"/>
    <lineage>
        <taxon>Bacteria</taxon>
        <taxon>Bacillati</taxon>
        <taxon>Actinomycetota</taxon>
        <taxon>Actinomycetes</taxon>
        <taxon>Mycobacteriales</taxon>
        <taxon>Mycobacteriaceae</taxon>
        <taxon>Mycobacterium</taxon>
        <taxon>Mycobacterium avium complex (MAC)</taxon>
    </lineage>
</organism>
<protein>
    <recommendedName>
        <fullName evidence="4">Secreted protein</fullName>
    </recommendedName>
</protein>